<dbReference type="Gene3D" id="1.10.10.10">
    <property type="entry name" value="Winged helix-like DNA-binding domain superfamily/Winged helix DNA-binding domain"/>
    <property type="match status" value="1"/>
</dbReference>
<accession>A0A158E4P9</accession>
<dbReference type="PANTHER" id="PTHR30537">
    <property type="entry name" value="HTH-TYPE TRANSCRIPTIONAL REGULATOR"/>
    <property type="match status" value="1"/>
</dbReference>
<sequence>MLALESRLGIRLLSRTTRSVSLTEAGTRLLVAIEPHLTQIDTELSLLTELRDTPAGRVRISATDYVINNVLWPKLAPLARIYPDIELELSVDYGLTDIVEHQYDAGVRTGDQVAKDMIAVLLTGDRRLAVVASPEYLQGRPIPAEPGDLIQHRCLNLRLPTYGSLAPWELEKDGKIVTVRVGGAAVFNSVYPVLQAAIDAVGVGFVPLDLAQPHFDSGTLVPLLPDWWPMLPLYLYYPHRRQTSSAFAAVLDALKAATDEGSA</sequence>
<dbReference type="Pfam" id="PF03466">
    <property type="entry name" value="LysR_substrate"/>
    <property type="match status" value="1"/>
</dbReference>
<dbReference type="GO" id="GO:0006351">
    <property type="term" value="P:DNA-templated transcription"/>
    <property type="evidence" value="ECO:0007669"/>
    <property type="project" value="TreeGrafter"/>
</dbReference>
<evidence type="ECO:0000256" key="3">
    <source>
        <dbReference type="ARBA" id="ARBA00023125"/>
    </source>
</evidence>
<dbReference type="SUPFAM" id="SSF46785">
    <property type="entry name" value="Winged helix' DNA-binding domain"/>
    <property type="match status" value="1"/>
</dbReference>
<dbReference type="AlphaFoldDB" id="A0A158E4P9"/>
<keyword evidence="7" id="KW-1185">Reference proteome</keyword>
<dbReference type="CDD" id="cd08474">
    <property type="entry name" value="PBP2_CrgA_like_5"/>
    <property type="match status" value="1"/>
</dbReference>
<dbReference type="EMBL" id="FCOX02000046">
    <property type="protein sequence ID" value="SAL01753.1"/>
    <property type="molecule type" value="Genomic_DNA"/>
</dbReference>
<gene>
    <name evidence="6" type="ORF">AWB78_06201</name>
</gene>
<evidence type="ECO:0000313" key="7">
    <source>
        <dbReference type="Proteomes" id="UP000071859"/>
    </source>
</evidence>
<protein>
    <submittedName>
        <fullName evidence="6">LysR family transcriptional regulator</fullName>
    </submittedName>
</protein>
<dbReference type="PROSITE" id="PS50931">
    <property type="entry name" value="HTH_LYSR"/>
    <property type="match status" value="1"/>
</dbReference>
<name>A0A158E4P9_9BURK</name>
<keyword evidence="2" id="KW-0805">Transcription regulation</keyword>
<dbReference type="InterPro" id="IPR058163">
    <property type="entry name" value="LysR-type_TF_proteobact-type"/>
</dbReference>
<dbReference type="InterPro" id="IPR036388">
    <property type="entry name" value="WH-like_DNA-bd_sf"/>
</dbReference>
<reference evidence="6" key="1">
    <citation type="submission" date="2016-01" db="EMBL/GenBank/DDBJ databases">
        <authorList>
            <person name="Peeters C."/>
        </authorList>
    </citation>
    <scope>NUCLEOTIDE SEQUENCE</scope>
    <source>
        <strain evidence="6">LMG 29321</strain>
    </source>
</reference>
<evidence type="ECO:0000259" key="5">
    <source>
        <dbReference type="PROSITE" id="PS50931"/>
    </source>
</evidence>
<evidence type="ECO:0000256" key="1">
    <source>
        <dbReference type="ARBA" id="ARBA00009437"/>
    </source>
</evidence>
<evidence type="ECO:0000313" key="6">
    <source>
        <dbReference type="EMBL" id="SAL01753.1"/>
    </source>
</evidence>
<keyword evidence="3" id="KW-0238">DNA-binding</keyword>
<dbReference type="GO" id="GO:0003700">
    <property type="term" value="F:DNA-binding transcription factor activity"/>
    <property type="evidence" value="ECO:0007669"/>
    <property type="project" value="InterPro"/>
</dbReference>
<organism evidence="6 7">
    <name type="scientific">Caballeronia calidae</name>
    <dbReference type="NCBI Taxonomy" id="1777139"/>
    <lineage>
        <taxon>Bacteria</taxon>
        <taxon>Pseudomonadati</taxon>
        <taxon>Pseudomonadota</taxon>
        <taxon>Betaproteobacteria</taxon>
        <taxon>Burkholderiales</taxon>
        <taxon>Burkholderiaceae</taxon>
        <taxon>Caballeronia</taxon>
    </lineage>
</organism>
<evidence type="ECO:0000256" key="2">
    <source>
        <dbReference type="ARBA" id="ARBA00023015"/>
    </source>
</evidence>
<comment type="caution">
    <text evidence="6">The sequence shown here is derived from an EMBL/GenBank/DDBJ whole genome shotgun (WGS) entry which is preliminary data.</text>
</comment>
<dbReference type="InterPro" id="IPR000847">
    <property type="entry name" value="LysR_HTH_N"/>
</dbReference>
<keyword evidence="4" id="KW-0804">Transcription</keyword>
<dbReference type="PANTHER" id="PTHR30537:SF1">
    <property type="entry name" value="HTH-TYPE TRANSCRIPTIONAL REGULATOR PGRR"/>
    <property type="match status" value="1"/>
</dbReference>
<feature type="domain" description="HTH lysR-type" evidence="5">
    <location>
        <begin position="1"/>
        <end position="23"/>
    </location>
</feature>
<dbReference type="InterPro" id="IPR036390">
    <property type="entry name" value="WH_DNA-bd_sf"/>
</dbReference>
<comment type="similarity">
    <text evidence="1">Belongs to the LysR transcriptional regulatory family.</text>
</comment>
<evidence type="ECO:0000256" key="4">
    <source>
        <dbReference type="ARBA" id="ARBA00023163"/>
    </source>
</evidence>
<dbReference type="GO" id="GO:0043565">
    <property type="term" value="F:sequence-specific DNA binding"/>
    <property type="evidence" value="ECO:0007669"/>
    <property type="project" value="TreeGrafter"/>
</dbReference>
<proteinExistence type="inferred from homology"/>
<dbReference type="Gene3D" id="3.40.190.290">
    <property type="match status" value="1"/>
</dbReference>
<dbReference type="SUPFAM" id="SSF53850">
    <property type="entry name" value="Periplasmic binding protein-like II"/>
    <property type="match status" value="1"/>
</dbReference>
<dbReference type="Proteomes" id="UP000071859">
    <property type="component" value="Unassembled WGS sequence"/>
</dbReference>
<dbReference type="InterPro" id="IPR005119">
    <property type="entry name" value="LysR_subst-bd"/>
</dbReference>